<dbReference type="Proteomes" id="UP000546162">
    <property type="component" value="Unassembled WGS sequence"/>
</dbReference>
<gene>
    <name evidence="2" type="ORF">BJY16_007123</name>
</gene>
<keyword evidence="3" id="KW-1185">Reference proteome</keyword>
<dbReference type="EMBL" id="JACHNB010000001">
    <property type="protein sequence ID" value="MBB4743664.1"/>
    <property type="molecule type" value="Genomic_DNA"/>
</dbReference>
<dbReference type="RefSeq" id="WP_185043924.1">
    <property type="nucleotide sequence ID" value="NZ_BAABFG010000005.1"/>
</dbReference>
<proteinExistence type="predicted"/>
<comment type="caution">
    <text evidence="2">The sequence shown here is derived from an EMBL/GenBank/DDBJ whole genome shotgun (WGS) entry which is preliminary data.</text>
</comment>
<protein>
    <submittedName>
        <fullName evidence="2">Uncharacterized protein</fullName>
    </submittedName>
</protein>
<name>A0A7W7H477_9ACTN</name>
<accession>A0A7W7H477</accession>
<evidence type="ECO:0000256" key="1">
    <source>
        <dbReference type="SAM" id="MobiDB-lite"/>
    </source>
</evidence>
<feature type="region of interest" description="Disordered" evidence="1">
    <location>
        <begin position="1"/>
        <end position="29"/>
    </location>
</feature>
<evidence type="ECO:0000313" key="3">
    <source>
        <dbReference type="Proteomes" id="UP000546162"/>
    </source>
</evidence>
<evidence type="ECO:0000313" key="2">
    <source>
        <dbReference type="EMBL" id="MBB4743664.1"/>
    </source>
</evidence>
<reference evidence="2 3" key="1">
    <citation type="submission" date="2020-08" db="EMBL/GenBank/DDBJ databases">
        <title>Sequencing the genomes of 1000 actinobacteria strains.</title>
        <authorList>
            <person name="Klenk H.-P."/>
        </authorList>
    </citation>
    <scope>NUCLEOTIDE SEQUENCE [LARGE SCALE GENOMIC DNA]</scope>
    <source>
        <strain evidence="2 3">DSM 45809</strain>
    </source>
</reference>
<organism evidence="2 3">
    <name type="scientific">Actinoplanes octamycinicus</name>
    <dbReference type="NCBI Taxonomy" id="135948"/>
    <lineage>
        <taxon>Bacteria</taxon>
        <taxon>Bacillati</taxon>
        <taxon>Actinomycetota</taxon>
        <taxon>Actinomycetes</taxon>
        <taxon>Micromonosporales</taxon>
        <taxon>Micromonosporaceae</taxon>
        <taxon>Actinoplanes</taxon>
    </lineage>
</organism>
<sequence length="86" mass="9277">MRSARFAQFSLPARRSVPGTPGRDLPPELRHAGCPAIRRSGNGGAVVAPRNSLRAPDAALPAPLCRTRCCSGRDRTRRKKADESAR</sequence>
<dbReference type="AlphaFoldDB" id="A0A7W7H477"/>